<evidence type="ECO:0000313" key="1">
    <source>
        <dbReference type="EMBL" id="ETO23239.1"/>
    </source>
</evidence>
<dbReference type="AlphaFoldDB" id="X6NBS7"/>
<protein>
    <submittedName>
        <fullName evidence="1">Uncharacterized protein</fullName>
    </submittedName>
</protein>
<comment type="caution">
    <text evidence="1">The sequence shown here is derived from an EMBL/GenBank/DDBJ whole genome shotgun (WGS) entry which is preliminary data.</text>
</comment>
<evidence type="ECO:0000313" key="2">
    <source>
        <dbReference type="Proteomes" id="UP000023152"/>
    </source>
</evidence>
<name>X6NBS7_RETFI</name>
<organism evidence="1 2">
    <name type="scientific">Reticulomyxa filosa</name>
    <dbReference type="NCBI Taxonomy" id="46433"/>
    <lineage>
        <taxon>Eukaryota</taxon>
        <taxon>Sar</taxon>
        <taxon>Rhizaria</taxon>
        <taxon>Retaria</taxon>
        <taxon>Foraminifera</taxon>
        <taxon>Monothalamids</taxon>
        <taxon>Reticulomyxidae</taxon>
        <taxon>Reticulomyxa</taxon>
    </lineage>
</organism>
<accession>X6NBS7</accession>
<dbReference type="EMBL" id="ASPP01010091">
    <property type="protein sequence ID" value="ETO23239.1"/>
    <property type="molecule type" value="Genomic_DNA"/>
</dbReference>
<proteinExistence type="predicted"/>
<dbReference type="Proteomes" id="UP000023152">
    <property type="component" value="Unassembled WGS sequence"/>
</dbReference>
<reference evidence="1 2" key="1">
    <citation type="journal article" date="2013" name="Curr. Biol.">
        <title>The Genome of the Foraminiferan Reticulomyxa filosa.</title>
        <authorList>
            <person name="Glockner G."/>
            <person name="Hulsmann N."/>
            <person name="Schleicher M."/>
            <person name="Noegel A.A."/>
            <person name="Eichinger L."/>
            <person name="Gallinger C."/>
            <person name="Pawlowski J."/>
            <person name="Sierra R."/>
            <person name="Euteneuer U."/>
            <person name="Pillet L."/>
            <person name="Moustafa A."/>
            <person name="Platzer M."/>
            <person name="Groth M."/>
            <person name="Szafranski K."/>
            <person name="Schliwa M."/>
        </authorList>
    </citation>
    <scope>NUCLEOTIDE SEQUENCE [LARGE SCALE GENOMIC DNA]</scope>
</reference>
<feature type="non-terminal residue" evidence="1">
    <location>
        <position position="263"/>
    </location>
</feature>
<keyword evidence="2" id="KW-1185">Reference proteome</keyword>
<sequence length="263" mass="29883">MYILCNRYPLHRLAAVTLARHSVLAFGKSSVIGAWLKYIIETSADYVLRQQVSLQVPMILQHFQLCKVFPDLMKIALSMLTEKTGANENNANGVPLDLVMSNLSLLSQFACTDIRCERIVLFHLCKLYVAYPEVQSFISKVRCCVCNLTLKQMIHGISNKQSEKSTDSVIAKHLVYLLSRWCDSTSPFVLSPDIPETPEAVAQRDSDNEQKCSHEKPIEILQTTCPIDLFPVELIQKNLDFLDFLQVFQRAVLIALLWSRSFD</sequence>
<gene>
    <name evidence="1" type="ORF">RFI_13949</name>
</gene>